<evidence type="ECO:0000313" key="5">
    <source>
        <dbReference type="Proteomes" id="UP000803844"/>
    </source>
</evidence>
<accession>A0A9P4XTF3</accession>
<dbReference type="SMART" id="SM00240">
    <property type="entry name" value="FHA"/>
    <property type="match status" value="1"/>
</dbReference>
<feature type="region of interest" description="Disordered" evidence="1">
    <location>
        <begin position="627"/>
        <end position="669"/>
    </location>
</feature>
<dbReference type="PANTHER" id="PTHR15715">
    <property type="entry name" value="CENTROSOMAL PROTEIN OF 170 KDA"/>
    <property type="match status" value="1"/>
</dbReference>
<evidence type="ECO:0000256" key="1">
    <source>
        <dbReference type="SAM" id="MobiDB-lite"/>
    </source>
</evidence>
<comment type="caution">
    <text evidence="4">The sequence shown here is derived from an EMBL/GenBank/DDBJ whole genome shotgun (WGS) entry which is preliminary data.</text>
</comment>
<dbReference type="GeneID" id="63832415"/>
<protein>
    <recommendedName>
        <fullName evidence="3">FHA domain-containing protein</fullName>
    </recommendedName>
</protein>
<dbReference type="PANTHER" id="PTHR15715:SF48">
    <property type="entry name" value="FHA DOMAIN-CONTAINING PROTEIN"/>
    <property type="match status" value="1"/>
</dbReference>
<feature type="region of interest" description="Disordered" evidence="1">
    <location>
        <begin position="561"/>
        <end position="609"/>
    </location>
</feature>
<dbReference type="GO" id="GO:0005737">
    <property type="term" value="C:cytoplasm"/>
    <property type="evidence" value="ECO:0007669"/>
    <property type="project" value="TreeGrafter"/>
</dbReference>
<keyword evidence="2" id="KW-1133">Transmembrane helix</keyword>
<feature type="region of interest" description="Disordered" evidence="1">
    <location>
        <begin position="387"/>
        <end position="415"/>
    </location>
</feature>
<evidence type="ECO:0000256" key="2">
    <source>
        <dbReference type="SAM" id="Phobius"/>
    </source>
</evidence>
<feature type="region of interest" description="Disordered" evidence="1">
    <location>
        <begin position="463"/>
        <end position="506"/>
    </location>
</feature>
<feature type="transmembrane region" description="Helical" evidence="2">
    <location>
        <begin position="680"/>
        <end position="700"/>
    </location>
</feature>
<dbReference type="InterPro" id="IPR051176">
    <property type="entry name" value="Cent_Immune-Sig_Mod"/>
</dbReference>
<dbReference type="InterPro" id="IPR000253">
    <property type="entry name" value="FHA_dom"/>
</dbReference>
<feature type="compositionally biased region" description="Acidic residues" evidence="1">
    <location>
        <begin position="159"/>
        <end position="172"/>
    </location>
</feature>
<dbReference type="SUPFAM" id="SSF49879">
    <property type="entry name" value="SMAD/FHA domain"/>
    <property type="match status" value="1"/>
</dbReference>
<dbReference type="EMBL" id="MU032352">
    <property type="protein sequence ID" value="KAF3760576.1"/>
    <property type="molecule type" value="Genomic_DNA"/>
</dbReference>
<evidence type="ECO:0000313" key="4">
    <source>
        <dbReference type="EMBL" id="KAF3760576.1"/>
    </source>
</evidence>
<organism evidence="4 5">
    <name type="scientific">Cryphonectria parasitica (strain ATCC 38755 / EP155)</name>
    <dbReference type="NCBI Taxonomy" id="660469"/>
    <lineage>
        <taxon>Eukaryota</taxon>
        <taxon>Fungi</taxon>
        <taxon>Dikarya</taxon>
        <taxon>Ascomycota</taxon>
        <taxon>Pezizomycotina</taxon>
        <taxon>Sordariomycetes</taxon>
        <taxon>Sordariomycetidae</taxon>
        <taxon>Diaporthales</taxon>
        <taxon>Cryphonectriaceae</taxon>
        <taxon>Cryphonectria-Endothia species complex</taxon>
        <taxon>Cryphonectria</taxon>
    </lineage>
</organism>
<feature type="region of interest" description="Disordered" evidence="1">
    <location>
        <begin position="270"/>
        <end position="352"/>
    </location>
</feature>
<sequence length="706" mass="76880">MNHTGMEEEEDRVVVRLSIVTPNDISFPERRIVLTKSRPLVRIGRSSNRPYLDIQCAVDNGWFDSPVMSRHHAEIKAEFRNKAITIRDSSSMHGTYLNNVKICSERTLRANDQLLFGVPVYRNERTFQPATMKVNSVAFIDADRPTTSPNRVFTVPDDCSTDDNELLDESMDEPLPNCSVGPANNHNEKDVSHPEPSDIRQTSIPQVDGAIDLISDAESAHGAGSESYEESILLSDDDIMCSEAEGSLESLDLSDISEHRVEEAISAYRHTFSPDSAGELTDGDSDDHSSLSGNEAEGVFLYDTDSDDMNAVEPSDMTRLSEHPGEPREPSSLHPLYSQAPDSTVHRLPSLNTMFPPGEWDSIPRTEPFSGITAPVVTHEVDMLGAGPRAPSPSDAALPHGPRRTGVASNNPQGLSSLVEKGRAEASDEGISAATMGQKSGKPIFFEAREHNKLAIARITDQASAPEPTSPVSMIQSSTSNRETSCVDKSAGSEAQPLARIPMPPSLPHNHAVEDERGEASMANHRNSAASWADYDPYGFEPASAYELHLLKLRRNEQASDAPSIVPNQDVQADTVPISGDLHQDYGLDKEDEASKQKDNKGKRKAAEISELSEADLAWARRTLMPETINESQVNEVPRTPPPRPTLFQSPLPSPPTTPGETGQVEARPAKRMRKFAERVGYAALGGATVGAVVLTSLIYTAPTFV</sequence>
<feature type="domain" description="FHA" evidence="3">
    <location>
        <begin position="41"/>
        <end position="102"/>
    </location>
</feature>
<keyword evidence="2" id="KW-0812">Transmembrane</keyword>
<dbReference type="Gene3D" id="2.60.200.20">
    <property type="match status" value="1"/>
</dbReference>
<keyword evidence="5" id="KW-1185">Reference proteome</keyword>
<dbReference type="Pfam" id="PF00498">
    <property type="entry name" value="FHA"/>
    <property type="match status" value="1"/>
</dbReference>
<evidence type="ECO:0000259" key="3">
    <source>
        <dbReference type="PROSITE" id="PS50006"/>
    </source>
</evidence>
<dbReference type="PROSITE" id="PS50006">
    <property type="entry name" value="FHA_DOMAIN"/>
    <property type="match status" value="1"/>
</dbReference>
<reference evidence="4" key="1">
    <citation type="journal article" date="2020" name="Phytopathology">
        <title>Genome sequence of the chestnut blight fungus Cryphonectria parasitica EP155: A fundamental resource for an archetypical invasive plant pathogen.</title>
        <authorList>
            <person name="Crouch J.A."/>
            <person name="Dawe A."/>
            <person name="Aerts A."/>
            <person name="Barry K."/>
            <person name="Churchill A.C.L."/>
            <person name="Grimwood J."/>
            <person name="Hillman B."/>
            <person name="Milgroom M.G."/>
            <person name="Pangilinan J."/>
            <person name="Smith M."/>
            <person name="Salamov A."/>
            <person name="Schmutz J."/>
            <person name="Yadav J."/>
            <person name="Grigoriev I.V."/>
            <person name="Nuss D."/>
        </authorList>
    </citation>
    <scope>NUCLEOTIDE SEQUENCE</scope>
    <source>
        <strain evidence="4">EP155</strain>
    </source>
</reference>
<feature type="compositionally biased region" description="Basic and acidic residues" evidence="1">
    <location>
        <begin position="582"/>
        <end position="608"/>
    </location>
</feature>
<gene>
    <name evidence="4" type="ORF">M406DRAFT_108145</name>
</gene>
<name>A0A9P4XTF3_CRYP1</name>
<proteinExistence type="predicted"/>
<dbReference type="Proteomes" id="UP000803844">
    <property type="component" value="Unassembled WGS sequence"/>
</dbReference>
<dbReference type="RefSeq" id="XP_040771555.1">
    <property type="nucleotide sequence ID" value="XM_040915286.1"/>
</dbReference>
<keyword evidence="2" id="KW-0472">Membrane</keyword>
<dbReference type="OrthoDB" id="4096268at2759"/>
<feature type="compositionally biased region" description="Basic and acidic residues" evidence="1">
    <location>
        <begin position="319"/>
        <end position="331"/>
    </location>
</feature>
<dbReference type="InterPro" id="IPR008984">
    <property type="entry name" value="SMAD_FHA_dom_sf"/>
</dbReference>
<dbReference type="AlphaFoldDB" id="A0A9P4XTF3"/>
<feature type="compositionally biased region" description="Basic and acidic residues" evidence="1">
    <location>
        <begin position="186"/>
        <end position="198"/>
    </location>
</feature>
<feature type="compositionally biased region" description="Polar residues" evidence="1">
    <location>
        <begin position="470"/>
        <end position="484"/>
    </location>
</feature>
<feature type="region of interest" description="Disordered" evidence="1">
    <location>
        <begin position="149"/>
        <end position="201"/>
    </location>
</feature>